<reference evidence="3" key="1">
    <citation type="submission" date="2015-11" db="EMBL/GenBank/DDBJ databases">
        <authorList>
            <consortium name="International Coturnix japonica Genome Analysis Consortium"/>
            <person name="Warren W."/>
            <person name="Burt D.W."/>
            <person name="Antin P.B."/>
            <person name="Lanford R."/>
            <person name="Gros J."/>
            <person name="Wilson R.K."/>
        </authorList>
    </citation>
    <scope>NUCLEOTIDE SEQUENCE [LARGE SCALE GENOMIC DNA]</scope>
</reference>
<sequence>MAHVLPCQALWAHSAKGGDQYWHIYTGVIRFAPRDTHLVIGGHWNRLPRGSGHPQPPEAPATKHTAGSSHTGTLSLCTSNEKEIKAIPQTQQRRLRFSPLSPPSLFPHPHAHQNQREMLSATITRGAKDGIIKRCRLYQSQEENLQSRGYGFVTWRNQLWKGFFFLLGALKQFQLFIYLFIFPRVITFFCHKQVGC</sequence>
<evidence type="ECO:0000313" key="3">
    <source>
        <dbReference type="Ensembl" id="ENSCJPP00005020991.1"/>
    </source>
</evidence>
<keyword evidence="2" id="KW-0472">Membrane</keyword>
<protein>
    <submittedName>
        <fullName evidence="3">Uncharacterized protein</fullName>
    </submittedName>
</protein>
<feature type="transmembrane region" description="Helical" evidence="2">
    <location>
        <begin position="163"/>
        <end position="182"/>
    </location>
</feature>
<dbReference type="Ensembl" id="ENSCJPT00005028887.1">
    <property type="protein sequence ID" value="ENSCJPP00005020991.1"/>
    <property type="gene ID" value="ENSCJPG00005016827.1"/>
</dbReference>
<keyword evidence="2" id="KW-1133">Transmembrane helix</keyword>
<dbReference type="Proteomes" id="UP000694412">
    <property type="component" value="Chromosome 1"/>
</dbReference>
<name>A0A8C2U4F0_COTJA</name>
<accession>A0A8C2U4F0</accession>
<evidence type="ECO:0000256" key="2">
    <source>
        <dbReference type="SAM" id="Phobius"/>
    </source>
</evidence>
<evidence type="ECO:0000313" key="4">
    <source>
        <dbReference type="Proteomes" id="UP000694412"/>
    </source>
</evidence>
<organism evidence="3 4">
    <name type="scientific">Coturnix japonica</name>
    <name type="common">Japanese quail</name>
    <name type="synonym">Coturnix coturnix japonica</name>
    <dbReference type="NCBI Taxonomy" id="93934"/>
    <lineage>
        <taxon>Eukaryota</taxon>
        <taxon>Metazoa</taxon>
        <taxon>Chordata</taxon>
        <taxon>Craniata</taxon>
        <taxon>Vertebrata</taxon>
        <taxon>Euteleostomi</taxon>
        <taxon>Archelosauria</taxon>
        <taxon>Archosauria</taxon>
        <taxon>Dinosauria</taxon>
        <taxon>Saurischia</taxon>
        <taxon>Theropoda</taxon>
        <taxon>Coelurosauria</taxon>
        <taxon>Aves</taxon>
        <taxon>Neognathae</taxon>
        <taxon>Galloanserae</taxon>
        <taxon>Galliformes</taxon>
        <taxon>Phasianidae</taxon>
        <taxon>Perdicinae</taxon>
        <taxon>Coturnix</taxon>
    </lineage>
</organism>
<reference evidence="3" key="3">
    <citation type="submission" date="2025-09" db="UniProtKB">
        <authorList>
            <consortium name="Ensembl"/>
        </authorList>
    </citation>
    <scope>IDENTIFICATION</scope>
</reference>
<dbReference type="AlphaFoldDB" id="A0A8C2U4F0"/>
<proteinExistence type="predicted"/>
<reference evidence="3" key="2">
    <citation type="submission" date="2025-08" db="UniProtKB">
        <authorList>
            <consortium name="Ensembl"/>
        </authorList>
    </citation>
    <scope>IDENTIFICATION</scope>
</reference>
<feature type="region of interest" description="Disordered" evidence="1">
    <location>
        <begin position="43"/>
        <end position="72"/>
    </location>
</feature>
<evidence type="ECO:0000256" key="1">
    <source>
        <dbReference type="SAM" id="MobiDB-lite"/>
    </source>
</evidence>
<keyword evidence="4" id="KW-1185">Reference proteome</keyword>
<keyword evidence="2" id="KW-0812">Transmembrane</keyword>